<keyword evidence="1" id="KW-0472">Membrane</keyword>
<keyword evidence="1" id="KW-1133">Transmembrane helix</keyword>
<dbReference type="Proteomes" id="UP001596439">
    <property type="component" value="Unassembled WGS sequence"/>
</dbReference>
<proteinExistence type="predicted"/>
<gene>
    <name evidence="2" type="ORF">ACFQO8_13560</name>
</gene>
<reference evidence="3" key="1">
    <citation type="journal article" date="2019" name="Int. J. Syst. Evol. Microbiol.">
        <title>The Global Catalogue of Microorganisms (GCM) 10K type strain sequencing project: providing services to taxonomists for standard genome sequencing and annotation.</title>
        <authorList>
            <consortium name="The Broad Institute Genomics Platform"/>
            <consortium name="The Broad Institute Genome Sequencing Center for Infectious Disease"/>
            <person name="Wu L."/>
            <person name="Ma J."/>
        </authorList>
    </citation>
    <scope>NUCLEOTIDE SEQUENCE [LARGE SCALE GENOMIC DNA]</scope>
    <source>
        <strain evidence="3">CCUG 55590</strain>
    </source>
</reference>
<organism evidence="2 3">
    <name type="scientific">Exiguobacterium aestuarii</name>
    <dbReference type="NCBI Taxonomy" id="273527"/>
    <lineage>
        <taxon>Bacteria</taxon>
        <taxon>Bacillati</taxon>
        <taxon>Bacillota</taxon>
        <taxon>Bacilli</taxon>
        <taxon>Bacillales</taxon>
        <taxon>Bacillales Family XII. Incertae Sedis</taxon>
        <taxon>Exiguobacterium</taxon>
    </lineage>
</organism>
<name>A0ABW2PS98_9BACL</name>
<dbReference type="RefSeq" id="WP_214790895.1">
    <property type="nucleotide sequence ID" value="NZ_JANIEL010000042.1"/>
</dbReference>
<evidence type="ECO:0000313" key="2">
    <source>
        <dbReference type="EMBL" id="MFC7391161.1"/>
    </source>
</evidence>
<evidence type="ECO:0000256" key="1">
    <source>
        <dbReference type="SAM" id="Phobius"/>
    </source>
</evidence>
<evidence type="ECO:0008006" key="4">
    <source>
        <dbReference type="Google" id="ProtNLM"/>
    </source>
</evidence>
<dbReference type="EMBL" id="JBHTCE010000004">
    <property type="protein sequence ID" value="MFC7391161.1"/>
    <property type="molecule type" value="Genomic_DNA"/>
</dbReference>
<keyword evidence="1" id="KW-0812">Transmembrane</keyword>
<comment type="caution">
    <text evidence="2">The sequence shown here is derived from an EMBL/GenBank/DDBJ whole genome shotgun (WGS) entry which is preliminary data.</text>
</comment>
<evidence type="ECO:0000313" key="3">
    <source>
        <dbReference type="Proteomes" id="UP001596439"/>
    </source>
</evidence>
<accession>A0ABW2PS98</accession>
<keyword evidence="3" id="KW-1185">Reference proteome</keyword>
<protein>
    <recommendedName>
        <fullName evidence="4">DUF4083 domain-containing protein</fullName>
    </recommendedName>
</protein>
<feature type="transmembrane region" description="Helical" evidence="1">
    <location>
        <begin position="6"/>
        <end position="29"/>
    </location>
</feature>
<sequence>MNIIISSLFASLAFFLPIIAIVFGIVWLVKVVNRFEKRAAEKLELERQNAEQFRVLIERLDHIEQQLDSNTKRS</sequence>